<dbReference type="GO" id="GO:0006355">
    <property type="term" value="P:regulation of DNA-templated transcription"/>
    <property type="evidence" value="ECO:0007669"/>
    <property type="project" value="InterPro"/>
</dbReference>
<dbReference type="OrthoDB" id="530175at2759"/>
<feature type="region of interest" description="Disordered" evidence="1">
    <location>
        <begin position="1"/>
        <end position="108"/>
    </location>
</feature>
<comment type="caution">
    <text evidence="2">The sequence shown here is derived from an EMBL/GenBank/DDBJ whole genome shotgun (WGS) entry which is preliminary data.</text>
</comment>
<organism evidence="2 3">
    <name type="scientific">Chlamydomonas eustigma</name>
    <dbReference type="NCBI Taxonomy" id="1157962"/>
    <lineage>
        <taxon>Eukaryota</taxon>
        <taxon>Viridiplantae</taxon>
        <taxon>Chlorophyta</taxon>
        <taxon>core chlorophytes</taxon>
        <taxon>Chlorophyceae</taxon>
        <taxon>CS clade</taxon>
        <taxon>Chlamydomonadales</taxon>
        <taxon>Chlamydomonadaceae</taxon>
        <taxon>Chlamydomonas</taxon>
    </lineage>
</organism>
<dbReference type="GO" id="GO:0005634">
    <property type="term" value="C:nucleus"/>
    <property type="evidence" value="ECO:0007669"/>
    <property type="project" value="TreeGrafter"/>
</dbReference>
<evidence type="ECO:0000256" key="1">
    <source>
        <dbReference type="SAM" id="MobiDB-lite"/>
    </source>
</evidence>
<dbReference type="AlphaFoldDB" id="A0A250XHX0"/>
<dbReference type="Pfam" id="PF07818">
    <property type="entry name" value="HCNGP"/>
    <property type="match status" value="1"/>
</dbReference>
<keyword evidence="3" id="KW-1185">Reference proteome</keyword>
<proteinExistence type="predicted"/>
<dbReference type="InterPro" id="IPR012479">
    <property type="entry name" value="SAP30BP"/>
</dbReference>
<dbReference type="EMBL" id="BEGY01000084">
    <property type="protein sequence ID" value="GAX82668.1"/>
    <property type="molecule type" value="Genomic_DNA"/>
</dbReference>
<dbReference type="PANTHER" id="PTHR13464:SF0">
    <property type="entry name" value="SAP30-BINDING PROTEIN"/>
    <property type="match status" value="1"/>
</dbReference>
<gene>
    <name evidence="2" type="ORF">CEUSTIGMA_g10094.t1</name>
</gene>
<name>A0A250XHX0_9CHLO</name>
<feature type="compositionally biased region" description="Basic and acidic residues" evidence="1">
    <location>
        <begin position="43"/>
        <end position="64"/>
    </location>
</feature>
<dbReference type="STRING" id="1157962.A0A250XHX0"/>
<feature type="compositionally biased region" description="Low complexity" evidence="1">
    <location>
        <begin position="92"/>
        <end position="101"/>
    </location>
</feature>
<protein>
    <submittedName>
        <fullName evidence="2">Uncharacterized protein</fullName>
    </submittedName>
</protein>
<dbReference type="Proteomes" id="UP000232323">
    <property type="component" value="Unassembled WGS sequence"/>
</dbReference>
<evidence type="ECO:0000313" key="2">
    <source>
        <dbReference type="EMBL" id="GAX82668.1"/>
    </source>
</evidence>
<reference evidence="2 3" key="1">
    <citation type="submission" date="2017-08" db="EMBL/GenBank/DDBJ databases">
        <title>Acidophilic green algal genome provides insights into adaptation to an acidic environment.</title>
        <authorList>
            <person name="Hirooka S."/>
            <person name="Hirose Y."/>
            <person name="Kanesaki Y."/>
            <person name="Higuchi S."/>
            <person name="Fujiwara T."/>
            <person name="Onuma R."/>
            <person name="Era A."/>
            <person name="Ohbayashi R."/>
            <person name="Uzuka A."/>
            <person name="Nozaki H."/>
            <person name="Yoshikawa H."/>
            <person name="Miyagishima S.Y."/>
        </authorList>
    </citation>
    <scope>NUCLEOTIDE SEQUENCE [LARGE SCALE GENOMIC DNA]</scope>
    <source>
        <strain evidence="2 3">NIES-2499</strain>
    </source>
</reference>
<dbReference type="PANTHER" id="PTHR13464">
    <property type="entry name" value="TRANSCRIPTIONAL REGULATOR PROTEIN HCNGP"/>
    <property type="match status" value="1"/>
</dbReference>
<sequence length="263" mass="28598">MSKRNALGLGDYGSEDEDDGPNPVLVAHSEDEELGSVPPSERSLQERELGDELERECTPDRALDIEDVAQPMAEIKGEGEDPVSSTSGMTDGLESLPEELQQPPPGAPPEDFVEKCIKMLSKKSVGLLFNDQLRKNKAYRNPDLLTKLVEHWQVDQYGSAFDKICFDPAGLNKEDKIGSLLTQLERDQEKKKQMRDQIRPEQLRAGAGIEFQRGQAGLGILPAALAGQKGTTTSLSAVMAINQAAAVAAAAKRSKWDANSGQK</sequence>
<accession>A0A250XHX0</accession>
<evidence type="ECO:0000313" key="3">
    <source>
        <dbReference type="Proteomes" id="UP000232323"/>
    </source>
</evidence>